<keyword evidence="1" id="KW-0645">Protease</keyword>
<accession>T0YIF0</accession>
<dbReference type="InterPro" id="IPR023828">
    <property type="entry name" value="Peptidase_S8_Ser-AS"/>
</dbReference>
<dbReference type="InterPro" id="IPR050819">
    <property type="entry name" value="Tripeptidyl-peptidase_I"/>
</dbReference>
<feature type="non-terminal residue" evidence="6">
    <location>
        <position position="1"/>
    </location>
</feature>
<comment type="caution">
    <text evidence="6">The sequence shown here is derived from an EMBL/GenBank/DDBJ whole genome shotgun (WGS) entry which is preliminary data.</text>
</comment>
<feature type="compositionally biased region" description="Pro residues" evidence="4">
    <location>
        <begin position="278"/>
        <end position="296"/>
    </location>
</feature>
<dbReference type="Gene3D" id="3.40.50.200">
    <property type="entry name" value="Peptidase S8/S53 domain"/>
    <property type="match status" value="1"/>
</dbReference>
<feature type="region of interest" description="Disordered" evidence="4">
    <location>
        <begin position="255"/>
        <end position="324"/>
    </location>
</feature>
<reference evidence="6" key="2">
    <citation type="journal article" date="2014" name="ISME J.">
        <title>Microbial stratification in low pH oxic and suboxic macroscopic growths along an acid mine drainage.</title>
        <authorList>
            <person name="Mendez-Garcia C."/>
            <person name="Mesa V."/>
            <person name="Sprenger R.R."/>
            <person name="Richter M."/>
            <person name="Diez M.S."/>
            <person name="Solano J."/>
            <person name="Bargiela R."/>
            <person name="Golyshina O.V."/>
            <person name="Manteca A."/>
            <person name="Ramos J.L."/>
            <person name="Gallego J.R."/>
            <person name="Llorente I."/>
            <person name="Martins Dos Santos V.A."/>
            <person name="Jensen O.N."/>
            <person name="Pelaez A.I."/>
            <person name="Sanchez J."/>
            <person name="Ferrer M."/>
        </authorList>
    </citation>
    <scope>NUCLEOTIDE SEQUENCE</scope>
</reference>
<evidence type="ECO:0000256" key="3">
    <source>
        <dbReference type="ARBA" id="ARBA00022825"/>
    </source>
</evidence>
<dbReference type="EMBL" id="AUZY01011299">
    <property type="protein sequence ID" value="EQD35151.1"/>
    <property type="molecule type" value="Genomic_DNA"/>
</dbReference>
<dbReference type="GO" id="GO:0006508">
    <property type="term" value="P:proteolysis"/>
    <property type="evidence" value="ECO:0007669"/>
    <property type="project" value="UniProtKB-KW"/>
</dbReference>
<evidence type="ECO:0000256" key="1">
    <source>
        <dbReference type="ARBA" id="ARBA00022670"/>
    </source>
</evidence>
<dbReference type="GO" id="GO:0004252">
    <property type="term" value="F:serine-type endopeptidase activity"/>
    <property type="evidence" value="ECO:0007669"/>
    <property type="project" value="InterPro"/>
</dbReference>
<organism evidence="6">
    <name type="scientific">mine drainage metagenome</name>
    <dbReference type="NCBI Taxonomy" id="410659"/>
    <lineage>
        <taxon>unclassified sequences</taxon>
        <taxon>metagenomes</taxon>
        <taxon>ecological metagenomes</taxon>
    </lineage>
</organism>
<dbReference type="InterPro" id="IPR036852">
    <property type="entry name" value="Peptidase_S8/S53_dom_sf"/>
</dbReference>
<evidence type="ECO:0000256" key="4">
    <source>
        <dbReference type="SAM" id="MobiDB-lite"/>
    </source>
</evidence>
<dbReference type="PANTHER" id="PTHR14218:SF15">
    <property type="entry name" value="TRIPEPTIDYL-PEPTIDASE 1"/>
    <property type="match status" value="1"/>
</dbReference>
<keyword evidence="5" id="KW-0812">Transmembrane</keyword>
<keyword evidence="3" id="KW-0720">Serine protease</keyword>
<dbReference type="GO" id="GO:0008240">
    <property type="term" value="F:tripeptidyl-peptidase activity"/>
    <property type="evidence" value="ECO:0007669"/>
    <property type="project" value="TreeGrafter"/>
</dbReference>
<gene>
    <name evidence="6" type="ORF">B1B_16937</name>
</gene>
<dbReference type="AlphaFoldDB" id="T0YIF0"/>
<sequence length="324" mass="31976">DVAAAAANDYLYYAGASRAGQGTSFATPLWAGLVAEMDAQHGASLGFVNGNLYAIGAAEPTGNLPVGLVDVTAGGNCLGPAGPGWDTASGWGSPRAVALYADLTASIVNVTIDTVPDPSPPGGSVTVSARVTNQSSGVPEAGVAVRLSLTADTAIGVCQGSFGTASSVTNATGVASTSFSIPGCYLGTKAVASALVSGNGLYGSASALVPVNLLGYLPFLGPLARPPYDVLLYAAILGSAMVVGWAIGRPARRRRAGSASRAASVPVPPAGATDPPRTARPPEPPPSSPGPPPPESPAAARSSTPSRAPPESGEPTPSETPPNR</sequence>
<proteinExistence type="predicted"/>
<feature type="transmembrane region" description="Helical" evidence="5">
    <location>
        <begin position="230"/>
        <end position="248"/>
    </location>
</feature>
<dbReference type="PANTHER" id="PTHR14218">
    <property type="entry name" value="PROTEASE S8 TRIPEPTIDYL PEPTIDASE I CLN2"/>
    <property type="match status" value="1"/>
</dbReference>
<name>T0YIF0_9ZZZZ</name>
<keyword evidence="5" id="KW-1133">Transmembrane helix</keyword>
<dbReference type="PROSITE" id="PS00138">
    <property type="entry name" value="SUBTILASE_SER"/>
    <property type="match status" value="1"/>
</dbReference>
<feature type="compositionally biased region" description="Low complexity" evidence="4">
    <location>
        <begin position="257"/>
        <end position="276"/>
    </location>
</feature>
<dbReference type="SUPFAM" id="SSF52743">
    <property type="entry name" value="Subtilisin-like"/>
    <property type="match status" value="1"/>
</dbReference>
<keyword evidence="2" id="KW-0378">Hydrolase</keyword>
<protein>
    <submittedName>
        <fullName evidence="6">Membrane protein</fullName>
    </submittedName>
</protein>
<evidence type="ECO:0000256" key="2">
    <source>
        <dbReference type="ARBA" id="ARBA00022801"/>
    </source>
</evidence>
<keyword evidence="5" id="KW-0472">Membrane</keyword>
<reference evidence="6" key="1">
    <citation type="submission" date="2013-08" db="EMBL/GenBank/DDBJ databases">
        <authorList>
            <person name="Mendez C."/>
            <person name="Richter M."/>
            <person name="Ferrer M."/>
            <person name="Sanchez J."/>
        </authorList>
    </citation>
    <scope>NUCLEOTIDE SEQUENCE</scope>
</reference>
<feature type="compositionally biased region" description="Low complexity" evidence="4">
    <location>
        <begin position="297"/>
        <end position="317"/>
    </location>
</feature>
<evidence type="ECO:0000313" key="6">
    <source>
        <dbReference type="EMBL" id="EQD35151.1"/>
    </source>
</evidence>
<evidence type="ECO:0000256" key="5">
    <source>
        <dbReference type="SAM" id="Phobius"/>
    </source>
</evidence>